<keyword evidence="3" id="KW-1185">Reference proteome</keyword>
<gene>
    <name evidence="2" type="ORF">BLNAU_12687</name>
</gene>
<dbReference type="InterPro" id="IPR016024">
    <property type="entry name" value="ARM-type_fold"/>
</dbReference>
<dbReference type="SUPFAM" id="SSF48371">
    <property type="entry name" value="ARM repeat"/>
    <property type="match status" value="1"/>
</dbReference>
<reference evidence="2 3" key="1">
    <citation type="journal article" date="2022" name="bioRxiv">
        <title>Genomics of Preaxostyla Flagellates Illuminates Evolutionary Transitions and the Path Towards Mitochondrial Loss.</title>
        <authorList>
            <person name="Novak L.V.F."/>
            <person name="Treitli S.C."/>
            <person name="Pyrih J."/>
            <person name="Halakuc P."/>
            <person name="Pipaliya S.V."/>
            <person name="Vacek V."/>
            <person name="Brzon O."/>
            <person name="Soukal P."/>
            <person name="Eme L."/>
            <person name="Dacks J.B."/>
            <person name="Karnkowska A."/>
            <person name="Elias M."/>
            <person name="Hampl V."/>
        </authorList>
    </citation>
    <scope>NUCLEOTIDE SEQUENCE [LARGE SCALE GENOMIC DNA]</scope>
    <source>
        <strain evidence="2">NAU3</strain>
        <tissue evidence="2">Gut</tissue>
    </source>
</reference>
<feature type="region of interest" description="Disordered" evidence="1">
    <location>
        <begin position="1"/>
        <end position="55"/>
    </location>
</feature>
<evidence type="ECO:0000256" key="1">
    <source>
        <dbReference type="SAM" id="MobiDB-lite"/>
    </source>
</evidence>
<comment type="caution">
    <text evidence="2">The sequence shown here is derived from an EMBL/GenBank/DDBJ whole genome shotgun (WGS) entry which is preliminary data.</text>
</comment>
<accession>A0ABQ9XMJ1</accession>
<dbReference type="InterPro" id="IPR011989">
    <property type="entry name" value="ARM-like"/>
</dbReference>
<proteinExistence type="predicted"/>
<protein>
    <submittedName>
        <fullName evidence="2">Uncharacterized protein</fullName>
    </submittedName>
</protein>
<sequence>MSQIDPTHLRKGSRLKSFANDDDSDHGRPNISLRAKRQGHTRNDGEIDEDTTSTNIQSSSIGELYSRIISSDLSVSDASIEDLRRMFMKNLDREPEQLNSLNGYELLGTILASGRQEKTIVNILWIFTNAAICDPDVQSTILTSPSLSTIVQLTKDNRAEVSQMAWWALANVAHGIPSNGQYMIRAGLLSEIHTFLTNAISTKTVIEASSNKFRYTNIKFNEAIGCCLNCLTSLCACISVQDRQQLIPLVVNFLAYSDEQTVSAATTAVRSIVSDLPPLAECLVQQSIPFTPQSPPTDVIELIMSQISLFTASLLEDALNLNILNCFISRAHIIKETTQELIHRSPTGELRTARSLRKNQNQKIEAVIALLELLNLLSDNLHDQQMNFVNSGCPTRLIKEIFSLFQFRNPSFLKGMTFAEMNRVLECLRNHQTSPRTPIFTPIISYDLIQIPIPDDVIEAELNGDPSSEAQETIRQSTQELSGFITEFVQETLDFLTNLSFGSDDVSREIVYRSISDDFTGSKFMGFLKTCIEVLGDNIFVAIVTLLDTLIGQIDKDEVHDDLCRLILHSKIIEYIIQTCAIFDSDINTDVQLLRIMTQLLRTSQAEYQMSLNDGDVGPIGFRPDGSFHGNQFAYLLYRTTVIDKIENASLRMEKKIADQAAAFMLELREMEGYDALVSGRGLYNRAPYHSRRHVIQDDDDDLAIGFTAGSSDAFGVSMGVSSF</sequence>
<organism evidence="2 3">
    <name type="scientific">Blattamonas nauphoetae</name>
    <dbReference type="NCBI Taxonomy" id="2049346"/>
    <lineage>
        <taxon>Eukaryota</taxon>
        <taxon>Metamonada</taxon>
        <taxon>Preaxostyla</taxon>
        <taxon>Oxymonadida</taxon>
        <taxon>Blattamonas</taxon>
    </lineage>
</organism>
<dbReference type="Gene3D" id="1.25.10.10">
    <property type="entry name" value="Leucine-rich Repeat Variant"/>
    <property type="match status" value="1"/>
</dbReference>
<dbReference type="EMBL" id="JARBJD010000104">
    <property type="protein sequence ID" value="KAK2952425.1"/>
    <property type="molecule type" value="Genomic_DNA"/>
</dbReference>
<evidence type="ECO:0000313" key="3">
    <source>
        <dbReference type="Proteomes" id="UP001281761"/>
    </source>
</evidence>
<name>A0ABQ9XMJ1_9EUKA</name>
<evidence type="ECO:0000313" key="2">
    <source>
        <dbReference type="EMBL" id="KAK2952425.1"/>
    </source>
</evidence>
<dbReference type="Proteomes" id="UP001281761">
    <property type="component" value="Unassembled WGS sequence"/>
</dbReference>